<dbReference type="InterPro" id="IPR002781">
    <property type="entry name" value="TM_pro_TauE-like"/>
</dbReference>
<evidence type="ECO:0000256" key="2">
    <source>
        <dbReference type="ARBA" id="ARBA00009142"/>
    </source>
</evidence>
<dbReference type="EMBL" id="RFFH01000015">
    <property type="protein sequence ID" value="RMI29256.1"/>
    <property type="molecule type" value="Genomic_DNA"/>
</dbReference>
<feature type="transmembrane region" description="Helical" evidence="8">
    <location>
        <begin position="165"/>
        <end position="184"/>
    </location>
</feature>
<proteinExistence type="inferred from homology"/>
<reference evidence="9 10" key="1">
    <citation type="submission" date="2018-10" db="EMBL/GenBank/DDBJ databases">
        <title>Isolation from cow dung.</title>
        <authorList>
            <person name="Ling L."/>
        </authorList>
    </citation>
    <scope>NUCLEOTIDE SEQUENCE [LARGE SCALE GENOMIC DNA]</scope>
    <source>
        <strain evidence="9 10">NEAU-LL90</strain>
    </source>
</reference>
<protein>
    <recommendedName>
        <fullName evidence="8">Probable membrane transporter protein</fullName>
    </recommendedName>
</protein>
<organism evidence="9 10">
    <name type="scientific">Nocardia stercoris</name>
    <dbReference type="NCBI Taxonomy" id="2483361"/>
    <lineage>
        <taxon>Bacteria</taxon>
        <taxon>Bacillati</taxon>
        <taxon>Actinomycetota</taxon>
        <taxon>Actinomycetes</taxon>
        <taxon>Mycobacteriales</taxon>
        <taxon>Nocardiaceae</taxon>
        <taxon>Nocardia</taxon>
    </lineage>
</organism>
<keyword evidence="6 8" id="KW-1133">Transmembrane helix</keyword>
<evidence type="ECO:0000256" key="4">
    <source>
        <dbReference type="ARBA" id="ARBA00022475"/>
    </source>
</evidence>
<evidence type="ECO:0000256" key="3">
    <source>
        <dbReference type="ARBA" id="ARBA00022448"/>
    </source>
</evidence>
<feature type="transmembrane region" description="Helical" evidence="8">
    <location>
        <begin position="72"/>
        <end position="90"/>
    </location>
</feature>
<dbReference type="PANTHER" id="PTHR30269:SF37">
    <property type="entry name" value="MEMBRANE TRANSPORTER PROTEIN"/>
    <property type="match status" value="1"/>
</dbReference>
<feature type="transmembrane region" description="Helical" evidence="8">
    <location>
        <begin position="214"/>
        <end position="231"/>
    </location>
</feature>
<feature type="transmembrane region" description="Helical" evidence="8">
    <location>
        <begin position="41"/>
        <end position="60"/>
    </location>
</feature>
<sequence>MGNLELLALAGVLLGALAQSATGMGFSLIAAPAMILWRGPHEGVALTLTLATLCSLVPLLRDGRYARPGEVARLLVPTLLCTPLVALALRGVDARWLAPAAGIGVIAAVAVLASGVRWTWLRRPSGALAAGAASALLNVVGGVGGPPIGLYAANADWPPETTRGNLYAFFVLQNLVTAFAVGLVLPSPPELAALALGTAGMLLAPRLPAKAARTAVLAVSLLGGIGLLGGAV</sequence>
<gene>
    <name evidence="9" type="ORF">EBN03_26280</name>
</gene>
<dbReference type="PANTHER" id="PTHR30269">
    <property type="entry name" value="TRANSMEMBRANE PROTEIN YFCA"/>
    <property type="match status" value="1"/>
</dbReference>
<evidence type="ECO:0000313" key="9">
    <source>
        <dbReference type="EMBL" id="RMI29256.1"/>
    </source>
</evidence>
<keyword evidence="4 8" id="KW-1003">Cell membrane</keyword>
<comment type="subcellular location">
    <subcellularLocation>
        <location evidence="1 8">Cell membrane</location>
        <topology evidence="1 8">Multi-pass membrane protein</topology>
    </subcellularLocation>
</comment>
<dbReference type="InterPro" id="IPR052017">
    <property type="entry name" value="TSUP"/>
</dbReference>
<comment type="similarity">
    <text evidence="2 8">Belongs to the 4-toluene sulfonate uptake permease (TSUP) (TC 2.A.102) family.</text>
</comment>
<evidence type="ECO:0000256" key="6">
    <source>
        <dbReference type="ARBA" id="ARBA00022989"/>
    </source>
</evidence>
<evidence type="ECO:0000313" key="10">
    <source>
        <dbReference type="Proteomes" id="UP000279275"/>
    </source>
</evidence>
<evidence type="ECO:0000256" key="5">
    <source>
        <dbReference type="ARBA" id="ARBA00022692"/>
    </source>
</evidence>
<keyword evidence="10" id="KW-1185">Reference proteome</keyword>
<dbReference type="Proteomes" id="UP000279275">
    <property type="component" value="Unassembled WGS sequence"/>
</dbReference>
<accession>A0A3M2KX79</accession>
<keyword evidence="5 8" id="KW-0812">Transmembrane</keyword>
<dbReference type="Pfam" id="PF01925">
    <property type="entry name" value="TauE"/>
    <property type="match status" value="1"/>
</dbReference>
<evidence type="ECO:0000256" key="8">
    <source>
        <dbReference type="RuleBase" id="RU363041"/>
    </source>
</evidence>
<feature type="transmembrane region" description="Helical" evidence="8">
    <location>
        <begin position="128"/>
        <end position="153"/>
    </location>
</feature>
<dbReference type="GO" id="GO:0005886">
    <property type="term" value="C:plasma membrane"/>
    <property type="evidence" value="ECO:0007669"/>
    <property type="project" value="UniProtKB-SubCell"/>
</dbReference>
<keyword evidence="7 8" id="KW-0472">Membrane</keyword>
<feature type="transmembrane region" description="Helical" evidence="8">
    <location>
        <begin position="96"/>
        <end position="116"/>
    </location>
</feature>
<comment type="caution">
    <text evidence="9">The sequence shown here is derived from an EMBL/GenBank/DDBJ whole genome shotgun (WGS) entry which is preliminary data.</text>
</comment>
<name>A0A3M2KX79_9NOCA</name>
<keyword evidence="3" id="KW-0813">Transport</keyword>
<dbReference type="RefSeq" id="WP_122190818.1">
    <property type="nucleotide sequence ID" value="NZ_RFFH01000015.1"/>
</dbReference>
<dbReference type="AlphaFoldDB" id="A0A3M2KX79"/>
<evidence type="ECO:0000256" key="1">
    <source>
        <dbReference type="ARBA" id="ARBA00004651"/>
    </source>
</evidence>
<evidence type="ECO:0000256" key="7">
    <source>
        <dbReference type="ARBA" id="ARBA00023136"/>
    </source>
</evidence>
<dbReference type="OrthoDB" id="3872971at2"/>